<evidence type="ECO:0000313" key="2">
    <source>
        <dbReference type="Proteomes" id="UP001617511"/>
    </source>
</evidence>
<accession>A0ABW8FSB3</accession>
<dbReference type="RefSeq" id="WP_402076339.1">
    <property type="nucleotide sequence ID" value="NZ_JBIVGG010000022.1"/>
</dbReference>
<organism evidence="1 2">
    <name type="scientific">Streptomyces iakyrus</name>
    <dbReference type="NCBI Taxonomy" id="68219"/>
    <lineage>
        <taxon>Bacteria</taxon>
        <taxon>Bacillati</taxon>
        <taxon>Actinomycetota</taxon>
        <taxon>Actinomycetes</taxon>
        <taxon>Kitasatosporales</taxon>
        <taxon>Streptomycetaceae</taxon>
        <taxon>Streptomyces</taxon>
    </lineage>
</organism>
<comment type="caution">
    <text evidence="1">The sequence shown here is derived from an EMBL/GenBank/DDBJ whole genome shotgun (WGS) entry which is preliminary data.</text>
</comment>
<dbReference type="EMBL" id="JBIVGG010000022">
    <property type="protein sequence ID" value="MFJ4084985.1"/>
    <property type="molecule type" value="Genomic_DNA"/>
</dbReference>
<protein>
    <recommendedName>
        <fullName evidence="3">GNAT family N-acetyltransferase</fullName>
    </recommendedName>
</protein>
<evidence type="ECO:0000313" key="1">
    <source>
        <dbReference type="EMBL" id="MFJ4084985.1"/>
    </source>
</evidence>
<evidence type="ECO:0008006" key="3">
    <source>
        <dbReference type="Google" id="ProtNLM"/>
    </source>
</evidence>
<gene>
    <name evidence="1" type="ORF">ACIP2Z_39330</name>
</gene>
<reference evidence="1 2" key="1">
    <citation type="submission" date="2024-10" db="EMBL/GenBank/DDBJ databases">
        <title>The Natural Products Discovery Center: Release of the First 8490 Sequenced Strains for Exploring Actinobacteria Biosynthetic Diversity.</title>
        <authorList>
            <person name="Kalkreuter E."/>
            <person name="Kautsar S.A."/>
            <person name="Yang D."/>
            <person name="Bader C.D."/>
            <person name="Teijaro C.N."/>
            <person name="Fluegel L."/>
            <person name="Davis C.M."/>
            <person name="Simpson J.R."/>
            <person name="Lauterbach L."/>
            <person name="Steele A.D."/>
            <person name="Gui C."/>
            <person name="Meng S."/>
            <person name="Li G."/>
            <person name="Viehrig K."/>
            <person name="Ye F."/>
            <person name="Su P."/>
            <person name="Kiefer A.F."/>
            <person name="Nichols A."/>
            <person name="Cepeda A.J."/>
            <person name="Yan W."/>
            <person name="Fan B."/>
            <person name="Jiang Y."/>
            <person name="Adhikari A."/>
            <person name="Zheng C.-J."/>
            <person name="Schuster L."/>
            <person name="Cowan T.M."/>
            <person name="Smanski M.J."/>
            <person name="Chevrette M.G."/>
            <person name="De Carvalho L.P.S."/>
            <person name="Shen B."/>
        </authorList>
    </citation>
    <scope>NUCLEOTIDE SEQUENCE [LARGE SCALE GENOMIC DNA]</scope>
    <source>
        <strain evidence="1 2">NPDC089932</strain>
    </source>
</reference>
<dbReference type="Proteomes" id="UP001617511">
    <property type="component" value="Unassembled WGS sequence"/>
</dbReference>
<name>A0ABW8FSB3_9ACTN</name>
<proteinExistence type="predicted"/>
<sequence>MGSAYLDRGLAERRARLEEQQFDGDFEILRGRRQPVDHWSDLLFQSTWWQDAERDIWRLDELDEMRCSRIYGFVAAREEETGTLLAWEATRGPVPTADVAFDAYERGQGQLLEMVSEHGWIHRTDLMVALQRRMRGWPAEEGTCFCGYPVADEWDHSACHAGMEIA</sequence>
<keyword evidence="2" id="KW-1185">Reference proteome</keyword>